<name>A0ABV6N6I7_9PSEU</name>
<proteinExistence type="predicted"/>
<gene>
    <name evidence="1" type="ORF">ACFFH7_42300</name>
</gene>
<dbReference type="InterPro" id="IPR036465">
    <property type="entry name" value="vWFA_dom_sf"/>
</dbReference>
<organism evidence="1 2">
    <name type="scientific">Kutzneria chonburiensis</name>
    <dbReference type="NCBI Taxonomy" id="1483604"/>
    <lineage>
        <taxon>Bacteria</taxon>
        <taxon>Bacillati</taxon>
        <taxon>Actinomycetota</taxon>
        <taxon>Actinomycetes</taxon>
        <taxon>Pseudonocardiales</taxon>
        <taxon>Pseudonocardiaceae</taxon>
        <taxon>Kutzneria</taxon>
    </lineage>
</organism>
<dbReference type="SUPFAM" id="SSF53300">
    <property type="entry name" value="vWA-like"/>
    <property type="match status" value="1"/>
</dbReference>
<evidence type="ECO:0008006" key="3">
    <source>
        <dbReference type="Google" id="ProtNLM"/>
    </source>
</evidence>
<evidence type="ECO:0000313" key="2">
    <source>
        <dbReference type="Proteomes" id="UP001589810"/>
    </source>
</evidence>
<dbReference type="EMBL" id="JBHLUD010000015">
    <property type="protein sequence ID" value="MFC0548200.1"/>
    <property type="molecule type" value="Genomic_DNA"/>
</dbReference>
<comment type="caution">
    <text evidence="1">The sequence shown here is derived from an EMBL/GenBank/DDBJ whole genome shotgun (WGS) entry which is preliminary data.</text>
</comment>
<sequence>MEADVLPCYVVCDFSSSMTDYIGELGAGLREFRAAAHADPVAAARIRVSVIGMARTPWVLQPLRQVVEIVDVAEQSPCAATFFGPVFDFLHARVEEDVNALNDNGLRPLRPIVFFVSDGRPADAAEWPAAHARLTRPELVAFGVGAADPDTLTRIGTARVFLGGVRLGTALAATVLHPRRVHFRSTRPPDAVPRIHGEAG</sequence>
<dbReference type="Proteomes" id="UP001589810">
    <property type="component" value="Unassembled WGS sequence"/>
</dbReference>
<evidence type="ECO:0000313" key="1">
    <source>
        <dbReference type="EMBL" id="MFC0548200.1"/>
    </source>
</evidence>
<accession>A0ABV6N6I7</accession>
<protein>
    <recommendedName>
        <fullName evidence="3">VWFA domain-containing protein</fullName>
    </recommendedName>
</protein>
<dbReference type="Gene3D" id="3.40.50.410">
    <property type="entry name" value="von Willebrand factor, type A domain"/>
    <property type="match status" value="1"/>
</dbReference>
<reference evidence="1 2" key="1">
    <citation type="submission" date="2024-09" db="EMBL/GenBank/DDBJ databases">
        <authorList>
            <person name="Sun Q."/>
            <person name="Mori K."/>
        </authorList>
    </citation>
    <scope>NUCLEOTIDE SEQUENCE [LARGE SCALE GENOMIC DNA]</scope>
    <source>
        <strain evidence="1 2">TBRC 1432</strain>
    </source>
</reference>
<keyword evidence="2" id="KW-1185">Reference proteome</keyword>
<dbReference type="RefSeq" id="WP_273937964.1">
    <property type="nucleotide sequence ID" value="NZ_CP097263.1"/>
</dbReference>